<organism evidence="2 3">
    <name type="scientific">Qipengyuania spongiae</name>
    <dbReference type="NCBI Taxonomy" id="2909673"/>
    <lineage>
        <taxon>Bacteria</taxon>
        <taxon>Pseudomonadati</taxon>
        <taxon>Pseudomonadota</taxon>
        <taxon>Alphaproteobacteria</taxon>
        <taxon>Sphingomonadales</taxon>
        <taxon>Erythrobacteraceae</taxon>
        <taxon>Qipengyuania</taxon>
    </lineage>
</organism>
<dbReference type="Proteomes" id="UP001065265">
    <property type="component" value="Chromosome"/>
</dbReference>
<evidence type="ECO:0000256" key="1">
    <source>
        <dbReference type="SAM" id="Phobius"/>
    </source>
</evidence>
<dbReference type="EMBL" id="CP092471">
    <property type="protein sequence ID" value="UVI38659.1"/>
    <property type="molecule type" value="Genomic_DNA"/>
</dbReference>
<dbReference type="RefSeq" id="WP_265557832.1">
    <property type="nucleotide sequence ID" value="NZ_CP092471.1"/>
</dbReference>
<dbReference type="InterPro" id="IPR021730">
    <property type="entry name" value="YdbH"/>
</dbReference>
<protein>
    <submittedName>
        <fullName evidence="2">YdbH domain-containing protein</fullName>
    </submittedName>
</protein>
<keyword evidence="1" id="KW-1133">Transmembrane helix</keyword>
<keyword evidence="1" id="KW-0812">Transmembrane</keyword>
<sequence length="1070" mass="113964">MAEGEESQSDTETILRPRPRWRKKRWWIPNAALALVIALGLLAWFSRERIANDFIQDQLEVYGIPATYEISRIAGRRQVLANVVVGDPAAPDFTAEEVEVRLRWRLGTPQIGRVIVTRPRLYGTYRGGTLSFGALDPAIFRDTGAPPSLPEIDLAIRDGRALLETEAGPLGVKVEGSGLVSDGFAGTVAIAAPRLEANGCAVRGGSAYGALTTANGEPNFDGPVRAASVACPTRGFSLERVAARVDASGNAALDAYRGQISLDTGEGRYGDYAAAGFNGSFRASWRDGVLDLSHLLAARGVRTPQALAALVTLEGSTRASEGFQRIQLRSDLEGNALRPGPALDNSIGAIARLGEGTLLAPLARKLAAVLRSEARGSAIEADLTARRNGDALTLLIPRAEMRGGSGTRLVSLSQVDIGTSGQGPARISGNIATAGAGLPRLTGRMERDPAGRTVFRLAMDEYSAGDSAIAIPEMMLAQGRDGVLGFSGRVVASGPLPGGATRNLRLPVSGRYAANGDFSLWSECTRIGFDRLQLAQLAFERRELTFCPPPGSAIVRSAGGNLRIAAGAPALDLAGTLGSTPIRLASGPVGFAYPGVMTARQLDVTLGPAGTATRFVIDNLDARLGEDIAGRFADADVTLDAVPLDLRNAGGSWRYAGGRLTLADGSFDLLDRADPDRFEPLRARDATLSLENNLITAFADLRHPQSDRIVTSANIRHDLSTGRGHADLGIAGLQFDPELQPADLSRLALGVVANAKGVLRGRGRVDWGAGGVTSSGEITTDGFDFAAAFGPVRGASGTVRFTDLLSLTTAPDQTLLVASINPGIEVIDGEIAFDLRDWQYLSLDSGRWPFMGGELYLREVDLNFGAEEERRYVFEIVGLEAGAFIDQMDVGNLSATGIFDGTVPIIFNAAGDGRIEEGLLVSRAPGGNVSYVGELTYEDLSPIANFAFDALRSLDYRQMRLAMDGPLTGEIVTRVRFDGVSQGERAKSNFITRRLAKLPLQFRINVRAPFYQLITSLRSLYDPAAVRDPRELGLLSDDGTRFLRSEVTAEEVEDAISPDAIVPDMPSRRN</sequence>
<gene>
    <name evidence="2" type="ORF">L1F33_10405</name>
</gene>
<keyword evidence="3" id="KW-1185">Reference proteome</keyword>
<reference evidence="2" key="1">
    <citation type="submission" date="2022-02" db="EMBL/GenBank/DDBJ databases">
        <title>Qipengyuania spongiae sp. nov., isolated from marine sponge.</title>
        <authorList>
            <person name="Li Z."/>
            <person name="Zhang M."/>
        </authorList>
    </citation>
    <scope>NUCLEOTIDE SEQUENCE</scope>
    <source>
        <strain evidence="2">PHS-Z21</strain>
    </source>
</reference>
<accession>A0ABY5T148</accession>
<evidence type="ECO:0000313" key="2">
    <source>
        <dbReference type="EMBL" id="UVI38659.1"/>
    </source>
</evidence>
<keyword evidence="1" id="KW-0472">Membrane</keyword>
<proteinExistence type="predicted"/>
<name>A0ABY5T148_9SPHN</name>
<dbReference type="Pfam" id="PF11739">
    <property type="entry name" value="YdbH-like"/>
    <property type="match status" value="1"/>
</dbReference>
<feature type="transmembrane region" description="Helical" evidence="1">
    <location>
        <begin position="26"/>
        <end position="45"/>
    </location>
</feature>
<evidence type="ECO:0000313" key="3">
    <source>
        <dbReference type="Proteomes" id="UP001065265"/>
    </source>
</evidence>